<keyword evidence="2" id="KW-1185">Reference proteome</keyword>
<evidence type="ECO:0000313" key="1">
    <source>
        <dbReference type="EMBL" id="MEQ2249802.1"/>
    </source>
</evidence>
<name>A0ABV0V143_9TELE</name>
<sequence length="101" mass="11461">MFLKGSVSYIIESMTLTQLNTHCKIMLKIKKNKNLKSHISDYFKSCLFLPAELYTFISKSHRFFICFLSGIFWLPPVFTSWCKQMAASPETASVGGLSSPP</sequence>
<dbReference type="EMBL" id="JAHRIQ010086661">
    <property type="protein sequence ID" value="MEQ2249802.1"/>
    <property type="molecule type" value="Genomic_DNA"/>
</dbReference>
<reference evidence="1 2" key="1">
    <citation type="submission" date="2021-06" db="EMBL/GenBank/DDBJ databases">
        <authorList>
            <person name="Palmer J.M."/>
        </authorList>
    </citation>
    <scope>NUCLEOTIDE SEQUENCE [LARGE SCALE GENOMIC DNA]</scope>
    <source>
        <strain evidence="2">if_2019</strain>
        <tissue evidence="1">Muscle</tissue>
    </source>
</reference>
<comment type="caution">
    <text evidence="1">The sequence shown here is derived from an EMBL/GenBank/DDBJ whole genome shotgun (WGS) entry which is preliminary data.</text>
</comment>
<accession>A0ABV0V143</accession>
<protein>
    <submittedName>
        <fullName evidence="1">Uncharacterized protein</fullName>
    </submittedName>
</protein>
<evidence type="ECO:0000313" key="2">
    <source>
        <dbReference type="Proteomes" id="UP001482620"/>
    </source>
</evidence>
<dbReference type="Proteomes" id="UP001482620">
    <property type="component" value="Unassembled WGS sequence"/>
</dbReference>
<organism evidence="1 2">
    <name type="scientific">Ilyodon furcidens</name>
    <name type="common">goldbreast splitfin</name>
    <dbReference type="NCBI Taxonomy" id="33524"/>
    <lineage>
        <taxon>Eukaryota</taxon>
        <taxon>Metazoa</taxon>
        <taxon>Chordata</taxon>
        <taxon>Craniata</taxon>
        <taxon>Vertebrata</taxon>
        <taxon>Euteleostomi</taxon>
        <taxon>Actinopterygii</taxon>
        <taxon>Neopterygii</taxon>
        <taxon>Teleostei</taxon>
        <taxon>Neoteleostei</taxon>
        <taxon>Acanthomorphata</taxon>
        <taxon>Ovalentaria</taxon>
        <taxon>Atherinomorphae</taxon>
        <taxon>Cyprinodontiformes</taxon>
        <taxon>Goodeidae</taxon>
        <taxon>Ilyodon</taxon>
    </lineage>
</organism>
<proteinExistence type="predicted"/>
<gene>
    <name evidence="1" type="ORF">ILYODFUR_033143</name>
</gene>